<dbReference type="EMBL" id="FWWU01000005">
    <property type="protein sequence ID" value="SMB81258.1"/>
    <property type="molecule type" value="Genomic_DNA"/>
</dbReference>
<evidence type="ECO:0000313" key="2">
    <source>
        <dbReference type="Proteomes" id="UP000192582"/>
    </source>
</evidence>
<dbReference type="Proteomes" id="UP000192582">
    <property type="component" value="Unassembled WGS sequence"/>
</dbReference>
<dbReference type="AlphaFoldDB" id="A0A1W1UJG6"/>
<dbReference type="OrthoDB" id="6555806at2"/>
<protein>
    <recommendedName>
        <fullName evidence="3">E9imm peptide</fullName>
    </recommendedName>
</protein>
<evidence type="ECO:0008006" key="3">
    <source>
        <dbReference type="Google" id="ProtNLM"/>
    </source>
</evidence>
<proteinExistence type="predicted"/>
<gene>
    <name evidence="1" type="ORF">SAMN00790413_04513</name>
</gene>
<dbReference type="RefSeq" id="WP_084045878.1">
    <property type="nucleotide sequence ID" value="NZ_FWWU01000005.1"/>
</dbReference>
<reference evidence="1 2" key="1">
    <citation type="submission" date="2017-04" db="EMBL/GenBank/DDBJ databases">
        <authorList>
            <person name="Afonso C.L."/>
            <person name="Miller P.J."/>
            <person name="Scott M.A."/>
            <person name="Spackman E."/>
            <person name="Goraichik I."/>
            <person name="Dimitrov K.M."/>
            <person name="Suarez D.L."/>
            <person name="Swayne D.E."/>
        </authorList>
    </citation>
    <scope>NUCLEOTIDE SEQUENCE [LARGE SCALE GENOMIC DNA]</scope>
    <source>
        <strain evidence="1 2">KR-140</strain>
    </source>
</reference>
<keyword evidence="2" id="KW-1185">Reference proteome</keyword>
<name>A0A1W1UJG6_9DEIO</name>
<evidence type="ECO:0000313" key="1">
    <source>
        <dbReference type="EMBL" id="SMB81258.1"/>
    </source>
</evidence>
<organism evidence="1 2">
    <name type="scientific">Deinococcus hopiensis KR-140</name>
    <dbReference type="NCBI Taxonomy" id="695939"/>
    <lineage>
        <taxon>Bacteria</taxon>
        <taxon>Thermotogati</taxon>
        <taxon>Deinococcota</taxon>
        <taxon>Deinococci</taxon>
        <taxon>Deinococcales</taxon>
        <taxon>Deinococcaceae</taxon>
        <taxon>Deinococcus</taxon>
    </lineage>
</organism>
<sequence>MIQPFGRTALVALVQRLLDGDYQTEDEADEMINLLRDHLLDPQVTDYIFGSNGEQTAEEIVDRAQAYTPIVATYSRD</sequence>
<accession>A0A1W1UJG6</accession>